<dbReference type="KEGG" id="mre:K649_13355"/>
<reference evidence="1 3" key="1">
    <citation type="journal article" date="2010" name="Stand. Genomic Sci.">
        <title>Complete genome sequence of Meiothermus ruber type strain (21).</title>
        <authorList>
            <person name="Tindall B.J."/>
            <person name="Sikorski J."/>
            <person name="Lucas S."/>
            <person name="Goltsman E."/>
            <person name="Copeland A."/>
            <person name="Glavina Del Rio T."/>
            <person name="Nolan M."/>
            <person name="Tice H."/>
            <person name="Cheng J.F."/>
            <person name="Han C."/>
            <person name="Pitluck S."/>
            <person name="Liolios K."/>
            <person name="Ivanova N."/>
            <person name="Mavromatis K."/>
            <person name="Ovchinnikova G."/>
            <person name="Pati A."/>
            <person name="Fahnrich R."/>
            <person name="Goodwin L."/>
            <person name="Chen A."/>
            <person name="Palaniappan K."/>
            <person name="Land M."/>
            <person name="Hauser L."/>
            <person name="Chang Y.J."/>
            <person name="Jeffries C.D."/>
            <person name="Rohde M."/>
            <person name="Goker M."/>
            <person name="Woyke T."/>
            <person name="Bristow J."/>
            <person name="Eisen J.A."/>
            <person name="Markowitz V."/>
            <person name="Hugenholtz P."/>
            <person name="Kyrpides N.C."/>
            <person name="Klenk H.P."/>
            <person name="Lapidus A."/>
        </authorList>
    </citation>
    <scope>NUCLEOTIDE SEQUENCE [LARGE SCALE GENOMIC DNA]</scope>
    <source>
        <strain evidence="3">ATCC 35948 / DSM 1279 / VKM B-1258 / 21</strain>
        <strain evidence="1">DSM 1279</strain>
    </source>
</reference>
<evidence type="ECO:0000313" key="2">
    <source>
        <dbReference type="EMBL" id="AGK05957.1"/>
    </source>
</evidence>
<dbReference type="EMBL" id="CP005385">
    <property type="protein sequence ID" value="AGK05957.1"/>
    <property type="molecule type" value="Genomic_DNA"/>
</dbReference>
<dbReference type="Proteomes" id="UP000006655">
    <property type="component" value="Chromosome"/>
</dbReference>
<dbReference type="RefSeq" id="WP_013014097.1">
    <property type="nucleotide sequence ID" value="NC_013946.1"/>
</dbReference>
<dbReference type="AlphaFoldDB" id="D3PT15"/>
<dbReference type="PROSITE" id="PS51257">
    <property type="entry name" value="PROKAR_LIPOPROTEIN"/>
    <property type="match status" value="1"/>
</dbReference>
<dbReference type="KEGG" id="mrb:Mrub_1841"/>
<name>D3PT15_MEIRD</name>
<organism evidence="2 4">
    <name type="scientific">Meiothermus ruber (strain ATCC 35948 / DSM 1279 / VKM B-1258 / 21)</name>
    <name type="common">Thermus ruber</name>
    <dbReference type="NCBI Taxonomy" id="504728"/>
    <lineage>
        <taxon>Bacteria</taxon>
        <taxon>Thermotogati</taxon>
        <taxon>Deinococcota</taxon>
        <taxon>Deinococci</taxon>
        <taxon>Thermales</taxon>
        <taxon>Thermaceae</taxon>
        <taxon>Meiothermus</taxon>
    </lineage>
</organism>
<keyword evidence="3" id="KW-1185">Reference proteome</keyword>
<dbReference type="OrthoDB" id="27375at2"/>
<dbReference type="Proteomes" id="UP000013026">
    <property type="component" value="Chromosome"/>
</dbReference>
<reference evidence="2 4" key="3">
    <citation type="submission" date="2013-04" db="EMBL/GenBank/DDBJ databases">
        <authorList>
            <person name="Chin J."/>
            <person name="Alexander D.H."/>
            <person name="Marks P."/>
            <person name="Korlach J."/>
            <person name="Clum A."/>
            <person name="Copeland A."/>
        </authorList>
    </citation>
    <scope>NUCLEOTIDE SEQUENCE [LARGE SCALE GENOMIC DNA]</scope>
    <source>
        <strain evidence="4">ATCC 35948 / DSM 1279 / VKM B-1258 / 21</strain>
        <strain evidence="2">DSM 1279</strain>
    </source>
</reference>
<dbReference type="PATRIC" id="fig|504728.9.peg.2746"/>
<proteinExistence type="predicted"/>
<protein>
    <submittedName>
        <fullName evidence="2">Uncharacterized protein</fullName>
    </submittedName>
</protein>
<dbReference type="STRING" id="504728.K649_13355"/>
<reference evidence="2" key="2">
    <citation type="submission" date="2013-04" db="EMBL/GenBank/DDBJ databases">
        <title>Non-Hybrid, Finished Microbial Genome Assemblies from Long-Read SMRT Sequencing Data.</title>
        <authorList>
            <person name="Klammer A."/>
            <person name="Drake J."/>
            <person name="Heiner C."/>
            <person name="Clum A."/>
            <person name="Copeland A."/>
            <person name="Huddleston J."/>
            <person name="Eichler E."/>
            <person name="Turner S.W."/>
        </authorList>
    </citation>
    <scope>NUCLEOTIDE SEQUENCE</scope>
    <source>
        <strain evidence="2">DSM 1279</strain>
    </source>
</reference>
<evidence type="ECO:0000313" key="1">
    <source>
        <dbReference type="EMBL" id="ADD28598.1"/>
    </source>
</evidence>
<evidence type="ECO:0000313" key="4">
    <source>
        <dbReference type="Proteomes" id="UP000013026"/>
    </source>
</evidence>
<dbReference type="EMBL" id="CP001743">
    <property type="protein sequence ID" value="ADD28598.1"/>
    <property type="molecule type" value="Genomic_DNA"/>
</dbReference>
<gene>
    <name evidence="1" type="ordered locus">Mrub_1841</name>
    <name evidence="2" type="ORF">K649_13355</name>
</gene>
<evidence type="ECO:0000313" key="3">
    <source>
        <dbReference type="Proteomes" id="UP000006655"/>
    </source>
</evidence>
<sequence length="796" mass="85532">MRLLLGLFRFWLHLSTLLLLALAGCTRPALEPALQINFSPDRLRLVPGGAGEVNITLVRQNLPGVVALDLPDPLPEGVTASFTPSSTTGDTATLRVQTSSSAAVGSFNLRVRAAQGSISATNDLPLQIEPSQQPDLQLFLDNPTPSIRQGQHADLLVDVRRINLEGVVVLTLEQQDGRPLPPGLSATFSPGQPSTTVSILRLAAAPTATTGPYPLRIKATWGSLERTLDFTLTVLEALPEPDFQLNLTQNLSLQRGGTSSETITITRVNLSGPIALSLERFDGTPLPPGISATFAPAEPEGPHSTLTISAAPDLPLGDYVLRVRGVQGTLERTALVLLNVFDQAGLTATGAVWVAAQDDSGAWQVVQPTAGSYRLRVSNAAERYGWAVVCSKTEAGLTTHQVSVYQLTLSEVRTLSLSCPPAASSGAFSDLSGQLTNLDGRHAQVAFGTASDFVDPARTADFPPTPAYPGYLLQGVRQGTADLMAVRYLPPTPPGTYFQADRALFQRSYTLSGRQSLDLDMQGSASFALEGTYTATLTNPNPAAQGLSYLAYLTPTTQTLYLADSQQQAADLSYGAIPTSRRLANEFYVFYARETTFSNLSLRSRQALRGFANPQNLSASFLSLPEAHLNLQNNRFQTTWSPYSWSGSGSQLFSLKLEQLAVAPSTNLVWHLHLSRRWVGGTTSYPIPNLAQSCAAAQSPCVPAPSNTATNGWQSDWSLRDNLELDWSFSAVQVSLPLTDWLPLAPSPFPPTSLNLEGFSFDAASAGGLYNASRLSAQHQVKAREPRLLPFWLAPR</sequence>
<dbReference type="eggNOG" id="COG3506">
    <property type="taxonomic scope" value="Bacteria"/>
</dbReference>
<accession>D3PT15</accession>